<dbReference type="Proteomes" id="UP001302316">
    <property type="component" value="Unassembled WGS sequence"/>
</dbReference>
<dbReference type="NCBIfam" id="TIGR01352">
    <property type="entry name" value="tonB_Cterm"/>
    <property type="match status" value="1"/>
</dbReference>
<comment type="subcellular location">
    <subcellularLocation>
        <location evidence="1">Membrane</location>
        <topology evidence="1">Single-pass membrane protein</topology>
    </subcellularLocation>
</comment>
<evidence type="ECO:0000313" key="7">
    <source>
        <dbReference type="EMBL" id="MEA5445898.1"/>
    </source>
</evidence>
<keyword evidence="3" id="KW-1133">Transmembrane helix</keyword>
<evidence type="ECO:0000256" key="3">
    <source>
        <dbReference type="ARBA" id="ARBA00022989"/>
    </source>
</evidence>
<evidence type="ECO:0000313" key="8">
    <source>
        <dbReference type="Proteomes" id="UP001302316"/>
    </source>
</evidence>
<feature type="compositionally biased region" description="Basic and acidic residues" evidence="5">
    <location>
        <begin position="59"/>
        <end position="84"/>
    </location>
</feature>
<dbReference type="SUPFAM" id="SSF74653">
    <property type="entry name" value="TolA/TonB C-terminal domain"/>
    <property type="match status" value="1"/>
</dbReference>
<protein>
    <submittedName>
        <fullName evidence="7">TonB family protein</fullName>
    </submittedName>
</protein>
<reference evidence="7 8" key="1">
    <citation type="submission" date="2023-12" db="EMBL/GenBank/DDBJ databases">
        <title>Whole-genome sequencing of halo(alkali)philic microorganisms from hypersaline lakes.</title>
        <authorList>
            <person name="Sorokin D.Y."/>
            <person name="Merkel A.Y."/>
            <person name="Messina E."/>
            <person name="Yakimov M."/>
        </authorList>
    </citation>
    <scope>NUCLEOTIDE SEQUENCE [LARGE SCALE GENOMIC DNA]</scope>
    <source>
        <strain evidence="7 8">AB-CW1</strain>
    </source>
</reference>
<feature type="region of interest" description="Disordered" evidence="5">
    <location>
        <begin position="57"/>
        <end position="84"/>
    </location>
</feature>
<proteinExistence type="predicted"/>
<dbReference type="GO" id="GO:0016020">
    <property type="term" value="C:membrane"/>
    <property type="evidence" value="ECO:0007669"/>
    <property type="project" value="UniProtKB-SubCell"/>
</dbReference>
<keyword evidence="4" id="KW-0472">Membrane</keyword>
<dbReference type="InterPro" id="IPR037682">
    <property type="entry name" value="TonB_C"/>
</dbReference>
<name>A0AAP6JFH6_9GAMM</name>
<evidence type="ECO:0000256" key="2">
    <source>
        <dbReference type="ARBA" id="ARBA00022692"/>
    </source>
</evidence>
<dbReference type="PROSITE" id="PS52015">
    <property type="entry name" value="TONB_CTD"/>
    <property type="match status" value="1"/>
</dbReference>
<gene>
    <name evidence="7" type="ORF">VCB98_08710</name>
</gene>
<keyword evidence="8" id="KW-1185">Reference proteome</keyword>
<accession>A0AAP6JFH6</accession>
<organism evidence="7 8">
    <name type="scientific">Natronospira elongata</name>
    <dbReference type="NCBI Taxonomy" id="3110268"/>
    <lineage>
        <taxon>Bacteria</taxon>
        <taxon>Pseudomonadati</taxon>
        <taxon>Pseudomonadota</taxon>
        <taxon>Gammaproteobacteria</taxon>
        <taxon>Natronospirales</taxon>
        <taxon>Natronospiraceae</taxon>
        <taxon>Natronospira</taxon>
    </lineage>
</organism>
<evidence type="ECO:0000256" key="5">
    <source>
        <dbReference type="SAM" id="MobiDB-lite"/>
    </source>
</evidence>
<dbReference type="RefSeq" id="WP_346051777.1">
    <property type="nucleotide sequence ID" value="NZ_JAYGII010000016.1"/>
</dbReference>
<dbReference type="Gene3D" id="3.30.2420.10">
    <property type="entry name" value="TonB"/>
    <property type="match status" value="1"/>
</dbReference>
<keyword evidence="2" id="KW-0812">Transmembrane</keyword>
<evidence type="ECO:0000256" key="4">
    <source>
        <dbReference type="ARBA" id="ARBA00023136"/>
    </source>
</evidence>
<sequence length="165" mass="18807">MTGMLWVRMLISAVIATVLVLTMAAVGVRWFYDRDEQEENTVELIDRIGLTTMFETPGQEDREREARREFVREGPREVERPEETVELPERQVTGFVQVEFTVYPDGSIEDAEVVGARPAGVYEEQALQRVQARDFSGQVSPAEQDGERRTEIVEFTVPASELPEE</sequence>
<feature type="domain" description="TonB C-terminal" evidence="6">
    <location>
        <begin position="68"/>
        <end position="164"/>
    </location>
</feature>
<evidence type="ECO:0000256" key="1">
    <source>
        <dbReference type="ARBA" id="ARBA00004167"/>
    </source>
</evidence>
<evidence type="ECO:0000259" key="6">
    <source>
        <dbReference type="PROSITE" id="PS52015"/>
    </source>
</evidence>
<comment type="caution">
    <text evidence="7">The sequence shown here is derived from an EMBL/GenBank/DDBJ whole genome shotgun (WGS) entry which is preliminary data.</text>
</comment>
<dbReference type="AlphaFoldDB" id="A0AAP6JFH6"/>
<dbReference type="InterPro" id="IPR006260">
    <property type="entry name" value="TonB/TolA_C"/>
</dbReference>
<dbReference type="EMBL" id="JAYGII010000016">
    <property type="protein sequence ID" value="MEA5445898.1"/>
    <property type="molecule type" value="Genomic_DNA"/>
</dbReference>
<dbReference type="GO" id="GO:0055085">
    <property type="term" value="P:transmembrane transport"/>
    <property type="evidence" value="ECO:0007669"/>
    <property type="project" value="InterPro"/>
</dbReference>
<dbReference type="Pfam" id="PF03544">
    <property type="entry name" value="TonB_C"/>
    <property type="match status" value="1"/>
</dbReference>